<proteinExistence type="predicted"/>
<dbReference type="EMBL" id="CP031225">
    <property type="protein sequence ID" value="AXH58768.1"/>
    <property type="molecule type" value="Genomic_DNA"/>
</dbReference>
<evidence type="ECO:0000313" key="3">
    <source>
        <dbReference type="Proteomes" id="UP000006426"/>
    </source>
</evidence>
<evidence type="ECO:0000313" key="2">
    <source>
        <dbReference type="EMBL" id="AXH58768.1"/>
    </source>
</evidence>
<accession>A0AAD0PVG9</accession>
<feature type="compositionally biased region" description="Low complexity" evidence="1">
    <location>
        <begin position="65"/>
        <end position="78"/>
    </location>
</feature>
<reference evidence="2 3" key="1">
    <citation type="journal article" date="2011" name="PLoS Pathog.">
        <title>Dynamic evolution of pathogenicity revealed by sequencing and comparative genomics of 19 Pseudomonas syringae isolates.</title>
        <authorList>
            <person name="Baltrus D.A."/>
            <person name="Nishimura M.T."/>
            <person name="Romanchuk A."/>
            <person name="Chang J.H."/>
            <person name="Mukhtar M.S."/>
            <person name="Cherkis K."/>
            <person name="Roach J."/>
            <person name="Grant S.R."/>
            <person name="Jones C.D."/>
            <person name="Dangl J.L."/>
        </authorList>
    </citation>
    <scope>NUCLEOTIDE SEQUENCE [LARGE SCALE GENOMIC DNA]</scope>
    <source>
        <strain evidence="2 3">M301315</strain>
    </source>
</reference>
<protein>
    <submittedName>
        <fullName evidence="2">Uncharacterized protein</fullName>
    </submittedName>
</protein>
<gene>
    <name evidence="2" type="ORF">PLA107_028705</name>
</gene>
<dbReference type="Proteomes" id="UP000006426">
    <property type="component" value="Chromosome"/>
</dbReference>
<name>A0AAD0PVG9_PSEAV</name>
<sequence length="84" mass="9102">MLLPEGRGSELVREKVFIIAENASTETAPLRASSLPRPAARIKSGLMYDAERGNKNWHRAQPLNATTAPASHSPSSATCCLRRS</sequence>
<dbReference type="AlphaFoldDB" id="A0AAD0PVG9"/>
<organism evidence="2 3">
    <name type="scientific">Pseudomonas amygdali pv. lachrymans str. M301315</name>
    <dbReference type="NCBI Taxonomy" id="629260"/>
    <lineage>
        <taxon>Bacteria</taxon>
        <taxon>Pseudomonadati</taxon>
        <taxon>Pseudomonadota</taxon>
        <taxon>Gammaproteobacteria</taxon>
        <taxon>Pseudomonadales</taxon>
        <taxon>Pseudomonadaceae</taxon>
        <taxon>Pseudomonas</taxon>
        <taxon>Pseudomonas amygdali</taxon>
    </lineage>
</organism>
<feature type="region of interest" description="Disordered" evidence="1">
    <location>
        <begin position="65"/>
        <end position="84"/>
    </location>
</feature>
<evidence type="ECO:0000256" key="1">
    <source>
        <dbReference type="SAM" id="MobiDB-lite"/>
    </source>
</evidence>